<name>A0ABT7E3D3_9NEIS</name>
<dbReference type="InterPro" id="IPR000182">
    <property type="entry name" value="GNAT_dom"/>
</dbReference>
<comment type="caution">
    <text evidence="2">The sequence shown here is derived from an EMBL/GenBank/DDBJ whole genome shotgun (WGS) entry which is preliminary data.</text>
</comment>
<dbReference type="RefSeq" id="WP_284103150.1">
    <property type="nucleotide sequence ID" value="NZ_JARRAF010000054.1"/>
</dbReference>
<dbReference type="Gene3D" id="3.40.630.30">
    <property type="match status" value="1"/>
</dbReference>
<keyword evidence="2" id="KW-0012">Acyltransferase</keyword>
<organism evidence="2 3">
    <name type="scientific">Parachitinimonas caeni</name>
    <dbReference type="NCBI Taxonomy" id="3031301"/>
    <lineage>
        <taxon>Bacteria</taxon>
        <taxon>Pseudomonadati</taxon>
        <taxon>Pseudomonadota</taxon>
        <taxon>Betaproteobacteria</taxon>
        <taxon>Neisseriales</taxon>
        <taxon>Chitinibacteraceae</taxon>
        <taxon>Parachitinimonas</taxon>
    </lineage>
</organism>
<feature type="domain" description="N-acetyltransferase" evidence="1">
    <location>
        <begin position="111"/>
        <end position="245"/>
    </location>
</feature>
<keyword evidence="3" id="KW-1185">Reference proteome</keyword>
<sequence length="245" mass="26973">MSAFSKTIESFWKKPYLSGEIVCQNDQLIVSINPDLDEDRRVMMLDTGAQVLVVMTPAVAGQLGLSAQEALTEATLRQRLGEANIALHGADYIFHFTEADKARLLQEANPANVRQLTEHDEAAFAEFQASASEQDLDDAYVELDHWAVFGAFDDERLIAATSMYPWDDGPQAEPIADTGVLTLPPFRGKGHARAVVRAISRHACQLGYEPQYRCQTDNQASTLLAKSAGLTLYGKWEVVSPDADE</sequence>
<dbReference type="Proteomes" id="UP001172778">
    <property type="component" value="Unassembled WGS sequence"/>
</dbReference>
<dbReference type="InterPro" id="IPR016181">
    <property type="entry name" value="Acyl_CoA_acyltransferase"/>
</dbReference>
<accession>A0ABT7E3D3</accession>
<dbReference type="EC" id="2.3.1.-" evidence="2"/>
<protein>
    <submittedName>
        <fullName evidence="2">GNAT family N-acetyltransferase</fullName>
        <ecNumber evidence="2">2.3.1.-</ecNumber>
    </submittedName>
</protein>
<reference evidence="2" key="1">
    <citation type="submission" date="2023-03" db="EMBL/GenBank/DDBJ databases">
        <title>Chitinimonas shenzhenensis gen. nov., sp. nov., a novel member of family Burkholderiaceae isolated from activated sludge collected in Shen Zhen, China.</title>
        <authorList>
            <person name="Wang X."/>
        </authorList>
    </citation>
    <scope>NUCLEOTIDE SEQUENCE</scope>
    <source>
        <strain evidence="2">DQS-5</strain>
    </source>
</reference>
<dbReference type="Pfam" id="PF00583">
    <property type="entry name" value="Acetyltransf_1"/>
    <property type="match status" value="1"/>
</dbReference>
<keyword evidence="2" id="KW-0808">Transferase</keyword>
<proteinExistence type="predicted"/>
<evidence type="ECO:0000313" key="2">
    <source>
        <dbReference type="EMBL" id="MDK2126828.1"/>
    </source>
</evidence>
<gene>
    <name evidence="2" type="ORF">PZA18_22540</name>
</gene>
<dbReference type="SUPFAM" id="SSF55729">
    <property type="entry name" value="Acyl-CoA N-acyltransferases (Nat)"/>
    <property type="match status" value="1"/>
</dbReference>
<dbReference type="PROSITE" id="PS51186">
    <property type="entry name" value="GNAT"/>
    <property type="match status" value="1"/>
</dbReference>
<evidence type="ECO:0000313" key="3">
    <source>
        <dbReference type="Proteomes" id="UP001172778"/>
    </source>
</evidence>
<evidence type="ECO:0000259" key="1">
    <source>
        <dbReference type="PROSITE" id="PS51186"/>
    </source>
</evidence>
<dbReference type="GO" id="GO:0016746">
    <property type="term" value="F:acyltransferase activity"/>
    <property type="evidence" value="ECO:0007669"/>
    <property type="project" value="UniProtKB-KW"/>
</dbReference>
<dbReference type="EMBL" id="JARRAF010000054">
    <property type="protein sequence ID" value="MDK2126828.1"/>
    <property type="molecule type" value="Genomic_DNA"/>
</dbReference>